<evidence type="ECO:0000256" key="8">
    <source>
        <dbReference type="ARBA" id="ARBA00022917"/>
    </source>
</evidence>
<keyword evidence="5 12" id="KW-0436">Ligase</keyword>
<evidence type="ECO:0000256" key="4">
    <source>
        <dbReference type="ARBA" id="ARBA00022490"/>
    </source>
</evidence>
<dbReference type="EMBL" id="JAGQLG010000053">
    <property type="protein sequence ID" value="MCA9382062.1"/>
    <property type="molecule type" value="Genomic_DNA"/>
</dbReference>
<organism evidence="14 15">
    <name type="scientific">Candidatus Dojkabacteria bacterium</name>
    <dbReference type="NCBI Taxonomy" id="2099670"/>
    <lineage>
        <taxon>Bacteria</taxon>
        <taxon>Candidatus Dojkabacteria</taxon>
    </lineage>
</organism>
<dbReference type="PANTHER" id="PTHR45765:SF1">
    <property type="entry name" value="METHIONINE--TRNA LIGASE, CYTOPLASMIC"/>
    <property type="match status" value="1"/>
</dbReference>
<name>A0A955RHQ9_9BACT</name>
<dbReference type="Gene3D" id="3.40.50.620">
    <property type="entry name" value="HUPs"/>
    <property type="match status" value="1"/>
</dbReference>
<dbReference type="GO" id="GO:0004825">
    <property type="term" value="F:methionine-tRNA ligase activity"/>
    <property type="evidence" value="ECO:0007669"/>
    <property type="project" value="UniProtKB-EC"/>
</dbReference>
<evidence type="ECO:0000256" key="9">
    <source>
        <dbReference type="ARBA" id="ARBA00023146"/>
    </source>
</evidence>
<sequence length="274" mass="31739">MKTILIAVAWPYANAPIHEGHPPGYLIPADIFARYNRLIGNEVLMVSGTDAHGTPNTIAAEKAGIPTGEYVDSVHNINLEFWKKLGISYDLYTKTSNEAHKEKFKELFMEIYNNEFVIKKKVKYFYSEKERKALLDRYIEGECPHCHFEKARGDQCDNCGKTLTPFELINPYSIYGDTKLEVKETEDLFFDLPKLQNELEKWTSDKTYWKSHVINFTKAWLDEGLLPRAVTRDIDWGIEIPDKIDLPDKDNKRFYVWVEAVAGYLTASKIWSEI</sequence>
<protein>
    <recommendedName>
        <fullName evidence="3">methionine--tRNA ligase</fullName>
        <ecNumber evidence="3">6.1.1.10</ecNumber>
    </recommendedName>
    <alternativeName>
        <fullName evidence="10">Methionyl-tRNA synthetase</fullName>
    </alternativeName>
</protein>
<keyword evidence="8 12" id="KW-0648">Protein biosynthesis</keyword>
<dbReference type="GO" id="GO:0005829">
    <property type="term" value="C:cytosol"/>
    <property type="evidence" value="ECO:0007669"/>
    <property type="project" value="TreeGrafter"/>
</dbReference>
<evidence type="ECO:0000256" key="2">
    <source>
        <dbReference type="ARBA" id="ARBA00008258"/>
    </source>
</evidence>
<keyword evidence="9 12" id="KW-0030">Aminoacyl-tRNA synthetase</keyword>
<dbReference type="AlphaFoldDB" id="A0A955RHQ9"/>
<dbReference type="InterPro" id="IPR029038">
    <property type="entry name" value="MetRS_Zn"/>
</dbReference>
<evidence type="ECO:0000256" key="10">
    <source>
        <dbReference type="ARBA" id="ARBA00030904"/>
    </source>
</evidence>
<dbReference type="InterPro" id="IPR014729">
    <property type="entry name" value="Rossmann-like_a/b/a_fold"/>
</dbReference>
<feature type="domain" description="Methionyl/Leucyl tRNA synthetase" evidence="13">
    <location>
        <begin position="4"/>
        <end position="272"/>
    </location>
</feature>
<reference evidence="14" key="1">
    <citation type="submission" date="2020-04" db="EMBL/GenBank/DDBJ databases">
        <authorList>
            <person name="Zhang T."/>
        </authorList>
    </citation>
    <scope>NUCLEOTIDE SEQUENCE</scope>
    <source>
        <strain evidence="14">HKST-UBA10</strain>
    </source>
</reference>
<dbReference type="PANTHER" id="PTHR45765">
    <property type="entry name" value="METHIONINE--TRNA LIGASE"/>
    <property type="match status" value="1"/>
</dbReference>
<keyword evidence="7 12" id="KW-0067">ATP-binding</keyword>
<proteinExistence type="inferred from homology"/>
<evidence type="ECO:0000313" key="15">
    <source>
        <dbReference type="Proteomes" id="UP000782843"/>
    </source>
</evidence>
<dbReference type="Proteomes" id="UP000782843">
    <property type="component" value="Unassembled WGS sequence"/>
</dbReference>
<evidence type="ECO:0000259" key="13">
    <source>
        <dbReference type="Pfam" id="PF09334"/>
    </source>
</evidence>
<dbReference type="InterPro" id="IPR015413">
    <property type="entry name" value="Methionyl/Leucyl_tRNA_Synth"/>
</dbReference>
<dbReference type="FunFam" id="2.20.28.20:FF:000001">
    <property type="entry name" value="Methionine--tRNA ligase"/>
    <property type="match status" value="1"/>
</dbReference>
<dbReference type="PRINTS" id="PR01041">
    <property type="entry name" value="TRNASYNTHMET"/>
</dbReference>
<evidence type="ECO:0000256" key="1">
    <source>
        <dbReference type="ARBA" id="ARBA00004496"/>
    </source>
</evidence>
<comment type="similarity">
    <text evidence="2">Belongs to the class-I aminoacyl-tRNA synthetase family. MetG type 1 subfamily.</text>
</comment>
<reference evidence="14" key="2">
    <citation type="journal article" date="2021" name="Microbiome">
        <title>Successional dynamics and alternative stable states in a saline activated sludge microbial community over 9 years.</title>
        <authorList>
            <person name="Wang Y."/>
            <person name="Ye J."/>
            <person name="Ju F."/>
            <person name="Liu L."/>
            <person name="Boyd J.A."/>
            <person name="Deng Y."/>
            <person name="Parks D.H."/>
            <person name="Jiang X."/>
            <person name="Yin X."/>
            <person name="Woodcroft B.J."/>
            <person name="Tyson G.W."/>
            <person name="Hugenholtz P."/>
            <person name="Polz M.F."/>
            <person name="Zhang T."/>
        </authorList>
    </citation>
    <scope>NUCLEOTIDE SEQUENCE</scope>
    <source>
        <strain evidence="14">HKST-UBA10</strain>
    </source>
</reference>
<dbReference type="Pfam" id="PF09334">
    <property type="entry name" value="tRNA-synt_1g"/>
    <property type="match status" value="1"/>
</dbReference>
<dbReference type="Gene3D" id="2.20.28.20">
    <property type="entry name" value="Methionyl-tRNA synthetase, Zn-domain"/>
    <property type="match status" value="1"/>
</dbReference>
<dbReference type="GO" id="GO:0006431">
    <property type="term" value="P:methionyl-tRNA aminoacylation"/>
    <property type="evidence" value="ECO:0007669"/>
    <property type="project" value="InterPro"/>
</dbReference>
<evidence type="ECO:0000256" key="7">
    <source>
        <dbReference type="ARBA" id="ARBA00022840"/>
    </source>
</evidence>
<keyword evidence="6 12" id="KW-0547">Nucleotide-binding</keyword>
<comment type="caution">
    <text evidence="14">The sequence shown here is derived from an EMBL/GenBank/DDBJ whole genome shotgun (WGS) entry which is preliminary data.</text>
</comment>
<evidence type="ECO:0000256" key="11">
    <source>
        <dbReference type="ARBA" id="ARBA00047364"/>
    </source>
</evidence>
<comment type="catalytic activity">
    <reaction evidence="11">
        <text>tRNA(Met) + L-methionine + ATP = L-methionyl-tRNA(Met) + AMP + diphosphate</text>
        <dbReference type="Rhea" id="RHEA:13481"/>
        <dbReference type="Rhea" id="RHEA-COMP:9667"/>
        <dbReference type="Rhea" id="RHEA-COMP:9698"/>
        <dbReference type="ChEBI" id="CHEBI:30616"/>
        <dbReference type="ChEBI" id="CHEBI:33019"/>
        <dbReference type="ChEBI" id="CHEBI:57844"/>
        <dbReference type="ChEBI" id="CHEBI:78442"/>
        <dbReference type="ChEBI" id="CHEBI:78530"/>
        <dbReference type="ChEBI" id="CHEBI:456215"/>
        <dbReference type="EC" id="6.1.1.10"/>
    </reaction>
</comment>
<evidence type="ECO:0000256" key="12">
    <source>
        <dbReference type="RuleBase" id="RU363039"/>
    </source>
</evidence>
<evidence type="ECO:0000313" key="14">
    <source>
        <dbReference type="EMBL" id="MCA9382062.1"/>
    </source>
</evidence>
<dbReference type="GO" id="GO:0005524">
    <property type="term" value="F:ATP binding"/>
    <property type="evidence" value="ECO:0007669"/>
    <property type="project" value="UniProtKB-KW"/>
</dbReference>
<dbReference type="SUPFAM" id="SSF52374">
    <property type="entry name" value="Nucleotidylyl transferase"/>
    <property type="match status" value="1"/>
</dbReference>
<comment type="subcellular location">
    <subcellularLocation>
        <location evidence="1">Cytoplasm</location>
    </subcellularLocation>
</comment>
<evidence type="ECO:0000256" key="3">
    <source>
        <dbReference type="ARBA" id="ARBA00012838"/>
    </source>
</evidence>
<dbReference type="InterPro" id="IPR023458">
    <property type="entry name" value="Met-tRNA_ligase_1"/>
</dbReference>
<feature type="non-terminal residue" evidence="14">
    <location>
        <position position="274"/>
    </location>
</feature>
<evidence type="ECO:0000256" key="6">
    <source>
        <dbReference type="ARBA" id="ARBA00022741"/>
    </source>
</evidence>
<dbReference type="SUPFAM" id="SSF57770">
    <property type="entry name" value="Methionyl-tRNA synthetase (MetRS), Zn-domain"/>
    <property type="match status" value="1"/>
</dbReference>
<dbReference type="InterPro" id="IPR033911">
    <property type="entry name" value="MetRS_core"/>
</dbReference>
<keyword evidence="4" id="KW-0963">Cytoplasm</keyword>
<accession>A0A955RHQ9</accession>
<dbReference type="EC" id="6.1.1.10" evidence="3"/>
<evidence type="ECO:0000256" key="5">
    <source>
        <dbReference type="ARBA" id="ARBA00022598"/>
    </source>
</evidence>
<gene>
    <name evidence="14" type="ORF">KC660_01490</name>
</gene>